<evidence type="ECO:0000313" key="2">
    <source>
        <dbReference type="Proteomes" id="UP000592820"/>
    </source>
</evidence>
<sequence>MATTLKAIRAKMDKLKAQAGALIAKQSSAVIKKIRELIAKHGLTGADID</sequence>
<protein>
    <submittedName>
        <fullName evidence="1">Uncharacterized protein</fullName>
    </submittedName>
</protein>
<dbReference type="RefSeq" id="WP_311733469.1">
    <property type="nucleotide sequence ID" value="NZ_JACHDE010000003.1"/>
</dbReference>
<gene>
    <name evidence="1" type="ORF">HDG41_002603</name>
</gene>
<dbReference type="EMBL" id="JACHDE010000003">
    <property type="protein sequence ID" value="MBB5400554.1"/>
    <property type="molecule type" value="Genomic_DNA"/>
</dbReference>
<accession>A0A7W8L7R0</accession>
<dbReference type="Proteomes" id="UP000592820">
    <property type="component" value="Unassembled WGS sequence"/>
</dbReference>
<name>A0A7W8L7R0_9BURK</name>
<organism evidence="1 2">
    <name type="scientific">Paraburkholderia youngii</name>
    <dbReference type="NCBI Taxonomy" id="2782701"/>
    <lineage>
        <taxon>Bacteria</taxon>
        <taxon>Pseudomonadati</taxon>
        <taxon>Pseudomonadota</taxon>
        <taxon>Betaproteobacteria</taxon>
        <taxon>Burkholderiales</taxon>
        <taxon>Burkholderiaceae</taxon>
        <taxon>Paraburkholderia</taxon>
    </lineage>
</organism>
<dbReference type="AlphaFoldDB" id="A0A7W8L7R0"/>
<evidence type="ECO:0000313" key="1">
    <source>
        <dbReference type="EMBL" id="MBB5400554.1"/>
    </source>
</evidence>
<proteinExistence type="predicted"/>
<comment type="caution">
    <text evidence="1">The sequence shown here is derived from an EMBL/GenBank/DDBJ whole genome shotgun (WGS) entry which is preliminary data.</text>
</comment>
<reference evidence="1 2" key="1">
    <citation type="submission" date="2020-08" db="EMBL/GenBank/DDBJ databases">
        <title>Genomic Encyclopedia of Type Strains, Phase IV (KMG-V): Genome sequencing to study the core and pangenomes of soil and plant-associated prokaryotes.</title>
        <authorList>
            <person name="Whitman W."/>
        </authorList>
    </citation>
    <scope>NUCLEOTIDE SEQUENCE [LARGE SCALE GENOMIC DNA]</scope>
    <source>
        <strain evidence="1 2">JPY162</strain>
    </source>
</reference>